<comment type="caution">
    <text evidence="2">The sequence shown here is derived from an EMBL/GenBank/DDBJ whole genome shotgun (WGS) entry which is preliminary data.</text>
</comment>
<keyword evidence="3" id="KW-1185">Reference proteome</keyword>
<dbReference type="Gene3D" id="1.25.10.10">
    <property type="entry name" value="Leucine-rich Repeat Variant"/>
    <property type="match status" value="1"/>
</dbReference>
<dbReference type="OrthoDB" id="8186546at2759"/>
<protein>
    <recommendedName>
        <fullName evidence="4">Neurochondrin</fullName>
    </recommendedName>
</protein>
<sequence>MSEVTSETHSSDDGKPKSSLRKCISLLKVAKTDTERFAALMLVTQLVSSNEVDVAGRRELFDAIGFKFLNRLLSTRNVPNGCPPDVYQSLSLTILACFATDEELCSHSEMINKIPMLLTTIKAAGPNESAIADDCYQILASFAGSSTGIRHLVEMGAISKLCEVLEEKYSKNAIEILLRILYNEPRVLWREQRDDLLGVLSTLSRLFKETQDSSKFELCNFLVLFLSGAEKSTFEGQEDHPWLANINKALKDILQSRISSSQRDPSLMLISIIIDLVGMDWMVTFSGQDSQGLFILSLTIASVEIRMILDGKTSEEIEPRAIVLTSCYNILEKAINFAIVQTHTKSHLPSIVSDGLSKVYSLATEAMHSIGLYLDQVAQHDVRGRRTGQNRVVVASVRILCAWMSEETSALQEDVGKLLPFLLKIGEESLTTEFKLWFQDDRKDATISSEKDTSASLPDLENLIGHHSETRYNIMRFMLPPLCHLSADDKMRKILIENNGLELLSKYFFHHWNSWYGQTKGVTDDNESETCLITMLGIFLNILVTEPELVTKDEALKEIGKHALVSSSQLLFRDRNITILVNLVVLGLLFVKCHKDRGKTVSFDQLEVSVFLKNSIQILKEARYPATGKTQGDPGDRKTELATYCRDFWDDISELWFLGIQVLLSLAGSMSVAKELLEESGCYEEFVNIVNQTNKEEENPGEKN</sequence>
<dbReference type="GO" id="GO:0048168">
    <property type="term" value="P:regulation of neuronal synaptic plasticity"/>
    <property type="evidence" value="ECO:0007669"/>
    <property type="project" value="TreeGrafter"/>
</dbReference>
<name>A0A3M6TZA1_POCDA</name>
<evidence type="ECO:0000256" key="1">
    <source>
        <dbReference type="ARBA" id="ARBA00006927"/>
    </source>
</evidence>
<dbReference type="PANTHER" id="PTHR13109:SF7">
    <property type="entry name" value="NEUROCHONDRIN"/>
    <property type="match status" value="1"/>
</dbReference>
<comment type="similarity">
    <text evidence="1">Belongs to the neurochondrin family.</text>
</comment>
<dbReference type="PANTHER" id="PTHR13109">
    <property type="entry name" value="NEUROCHONDRIN"/>
    <property type="match status" value="1"/>
</dbReference>
<dbReference type="Proteomes" id="UP000275408">
    <property type="component" value="Unassembled WGS sequence"/>
</dbReference>
<dbReference type="Pfam" id="PF05536">
    <property type="entry name" value="Neurochondrin"/>
    <property type="match status" value="1"/>
</dbReference>
<gene>
    <name evidence="2" type="ORF">pdam_00015700</name>
</gene>
<evidence type="ECO:0000313" key="2">
    <source>
        <dbReference type="EMBL" id="RMX46723.1"/>
    </source>
</evidence>
<dbReference type="InterPro" id="IPR008709">
    <property type="entry name" value="Neurochondrin"/>
</dbReference>
<dbReference type="SUPFAM" id="SSF48371">
    <property type="entry name" value="ARM repeat"/>
    <property type="match status" value="1"/>
</dbReference>
<dbReference type="OMA" id="IVHYKKP"/>
<dbReference type="EMBL" id="RCHS01002593">
    <property type="protein sequence ID" value="RMX46723.1"/>
    <property type="molecule type" value="Genomic_DNA"/>
</dbReference>
<proteinExistence type="inferred from homology"/>
<accession>A0A3M6TZA1</accession>
<dbReference type="GO" id="GO:0030425">
    <property type="term" value="C:dendrite"/>
    <property type="evidence" value="ECO:0007669"/>
    <property type="project" value="TreeGrafter"/>
</dbReference>
<evidence type="ECO:0008006" key="4">
    <source>
        <dbReference type="Google" id="ProtNLM"/>
    </source>
</evidence>
<dbReference type="STRING" id="46731.A0A3M6TZA1"/>
<reference evidence="2 3" key="1">
    <citation type="journal article" date="2018" name="Sci. Rep.">
        <title>Comparative analysis of the Pocillopora damicornis genome highlights role of immune system in coral evolution.</title>
        <authorList>
            <person name="Cunning R."/>
            <person name="Bay R.A."/>
            <person name="Gillette P."/>
            <person name="Baker A.C."/>
            <person name="Traylor-Knowles N."/>
        </authorList>
    </citation>
    <scope>NUCLEOTIDE SEQUENCE [LARGE SCALE GENOMIC DNA]</scope>
    <source>
        <strain evidence="2">RSMAS</strain>
        <tissue evidence="2">Whole animal</tissue>
    </source>
</reference>
<dbReference type="GO" id="GO:0031175">
    <property type="term" value="P:neuron projection development"/>
    <property type="evidence" value="ECO:0007669"/>
    <property type="project" value="TreeGrafter"/>
</dbReference>
<dbReference type="InterPro" id="IPR016024">
    <property type="entry name" value="ARM-type_fold"/>
</dbReference>
<dbReference type="InterPro" id="IPR011989">
    <property type="entry name" value="ARM-like"/>
</dbReference>
<organism evidence="2 3">
    <name type="scientific">Pocillopora damicornis</name>
    <name type="common">Cauliflower coral</name>
    <name type="synonym">Millepora damicornis</name>
    <dbReference type="NCBI Taxonomy" id="46731"/>
    <lineage>
        <taxon>Eukaryota</taxon>
        <taxon>Metazoa</taxon>
        <taxon>Cnidaria</taxon>
        <taxon>Anthozoa</taxon>
        <taxon>Hexacorallia</taxon>
        <taxon>Scleractinia</taxon>
        <taxon>Astrocoeniina</taxon>
        <taxon>Pocilloporidae</taxon>
        <taxon>Pocillopora</taxon>
    </lineage>
</organism>
<evidence type="ECO:0000313" key="3">
    <source>
        <dbReference type="Proteomes" id="UP000275408"/>
    </source>
</evidence>
<dbReference type="AlphaFoldDB" id="A0A3M6TZA1"/>